<dbReference type="InterPro" id="IPR042001">
    <property type="entry name" value="Sortase_F"/>
</dbReference>
<sequence length="215" mass="22572">MPAIAESAPAVPRRRPTWSFLAATLLAGVLLVHHGISGDGPPQPDRGAARLGTDTPPADPLPAAAPQRIRIPEIGVNAPLTRVGRDAEGWLDAPPPDKANLAGWFPGAVTPGERGTAVVDGHVDNAEGRAVFYGLGALKKGEHIEIDRADGRTAVFEIHGIDVVDKKHFPSRRVYGGTGLPELRVITCGGTYSKGTGYAGNVVLYGLLTSVRDRT</sequence>
<dbReference type="Gene3D" id="2.40.260.10">
    <property type="entry name" value="Sortase"/>
    <property type="match status" value="1"/>
</dbReference>
<comment type="caution">
    <text evidence="3">The sequence shown here is derived from an EMBL/GenBank/DDBJ whole genome shotgun (WGS) entry which is preliminary data.</text>
</comment>
<keyword evidence="1" id="KW-0378">Hydrolase</keyword>
<evidence type="ECO:0000256" key="1">
    <source>
        <dbReference type="ARBA" id="ARBA00022801"/>
    </source>
</evidence>
<name>A0ABU6FBH9_9ACTN</name>
<gene>
    <name evidence="3" type="ORF">OKJ99_28265</name>
</gene>
<dbReference type="SUPFAM" id="SSF63817">
    <property type="entry name" value="Sortase"/>
    <property type="match status" value="1"/>
</dbReference>
<dbReference type="Proteomes" id="UP001354931">
    <property type="component" value="Unassembled WGS sequence"/>
</dbReference>
<reference evidence="3 4" key="1">
    <citation type="submission" date="2022-10" db="EMBL/GenBank/DDBJ databases">
        <authorList>
            <person name="Xie J."/>
            <person name="Shen N."/>
        </authorList>
    </citation>
    <scope>NUCLEOTIDE SEQUENCE [LARGE SCALE GENOMIC DNA]</scope>
    <source>
        <strain evidence="3 4">YIM65594</strain>
    </source>
</reference>
<dbReference type="CDD" id="cd05829">
    <property type="entry name" value="Sortase_F"/>
    <property type="match status" value="1"/>
</dbReference>
<evidence type="ECO:0000313" key="3">
    <source>
        <dbReference type="EMBL" id="MEB8341396.1"/>
    </source>
</evidence>
<evidence type="ECO:0000313" key="4">
    <source>
        <dbReference type="Proteomes" id="UP001354931"/>
    </source>
</evidence>
<evidence type="ECO:0000256" key="2">
    <source>
        <dbReference type="SAM" id="MobiDB-lite"/>
    </source>
</evidence>
<protein>
    <submittedName>
        <fullName evidence="3">Class F sortase</fullName>
    </submittedName>
</protein>
<dbReference type="RefSeq" id="WP_326020552.1">
    <property type="nucleotide sequence ID" value="NZ_JAOZYC010000147.1"/>
</dbReference>
<dbReference type="Pfam" id="PF04203">
    <property type="entry name" value="Sortase"/>
    <property type="match status" value="1"/>
</dbReference>
<dbReference type="InterPro" id="IPR023365">
    <property type="entry name" value="Sortase_dom-sf"/>
</dbReference>
<keyword evidence="4" id="KW-1185">Reference proteome</keyword>
<proteinExistence type="predicted"/>
<feature type="region of interest" description="Disordered" evidence="2">
    <location>
        <begin position="37"/>
        <end position="65"/>
    </location>
</feature>
<dbReference type="InterPro" id="IPR005754">
    <property type="entry name" value="Sortase"/>
</dbReference>
<dbReference type="EMBL" id="JAOZYC010000147">
    <property type="protein sequence ID" value="MEB8341396.1"/>
    <property type="molecule type" value="Genomic_DNA"/>
</dbReference>
<accession>A0ABU6FBH9</accession>
<organism evidence="3 4">
    <name type="scientific">Streptomyces endophyticus</name>
    <dbReference type="NCBI Taxonomy" id="714166"/>
    <lineage>
        <taxon>Bacteria</taxon>
        <taxon>Bacillati</taxon>
        <taxon>Actinomycetota</taxon>
        <taxon>Actinomycetes</taxon>
        <taxon>Kitasatosporales</taxon>
        <taxon>Streptomycetaceae</taxon>
        <taxon>Streptomyces</taxon>
    </lineage>
</organism>
<dbReference type="NCBIfam" id="NF033748">
    <property type="entry name" value="class_F_sortase"/>
    <property type="match status" value="1"/>
</dbReference>